<gene>
    <name evidence="3" type="ORF">PS9374_07130</name>
</gene>
<dbReference type="SUPFAM" id="SSF141571">
    <property type="entry name" value="Pentapeptide repeat-like"/>
    <property type="match status" value="1"/>
</dbReference>
<evidence type="ECO:0000256" key="2">
    <source>
        <dbReference type="SAM" id="Phobius"/>
    </source>
</evidence>
<keyword evidence="4" id="KW-1185">Reference proteome</keyword>
<keyword evidence="2" id="KW-1133">Transmembrane helix</keyword>
<reference evidence="4" key="2">
    <citation type="submission" date="2016-04" db="EMBL/GenBank/DDBJ databases">
        <title>Planomonospora sphaerica JCM9374 whole genome shotgun sequence.</title>
        <authorList>
            <person name="Suzuki T."/>
            <person name="Dohra H."/>
            <person name="Kodani S."/>
        </authorList>
    </citation>
    <scope>NUCLEOTIDE SEQUENCE [LARGE SCALE GENOMIC DNA]</scope>
    <source>
        <strain evidence="4">JCM 9374</strain>
    </source>
</reference>
<protein>
    <submittedName>
        <fullName evidence="3">Pentapeptide repeat domain-containing protein</fullName>
    </submittedName>
</protein>
<keyword evidence="2" id="KW-0812">Transmembrane</keyword>
<dbReference type="STRING" id="161355.PS9374_07130"/>
<evidence type="ECO:0000313" key="4">
    <source>
        <dbReference type="Proteomes" id="UP000077701"/>
    </source>
</evidence>
<dbReference type="AlphaFoldDB" id="A0A161LZC7"/>
<proteinExistence type="predicted"/>
<organism evidence="3 4">
    <name type="scientific">Planomonospora sphaerica</name>
    <dbReference type="NCBI Taxonomy" id="161355"/>
    <lineage>
        <taxon>Bacteria</taxon>
        <taxon>Bacillati</taxon>
        <taxon>Actinomycetota</taxon>
        <taxon>Actinomycetes</taxon>
        <taxon>Streptosporangiales</taxon>
        <taxon>Streptosporangiaceae</taxon>
        <taxon>Planomonospora</taxon>
    </lineage>
</organism>
<sequence>MRRSPSPAPVPAAAAPPHLRPPRPAGWWIVPVALGIGAVVFGVAWWLLTSASAPSGGGPAATPAPASTAAPLPSGVTLVQVRSEVLRTALAAGAGIGAAITLMLAFRRQRHQEIAIFHTSHDATERRVTDLYTKAVEQLGHGKAAVRLGGLYALERLAQDNPGHRQTIVNVICAYLRMPYTLPAPASGPVQDPPARPAPTLNDRWLHPPTPGNEETPLPEQPAADKTDDAEGERQVRLTAQRILGEHLRDDRTPEERDSGQPADVRFWPGMRLDLTGATLIDLDFQHCHMAKAQFSGAVFTGDARFDGAVFTGDARFIGATFTRRALFDGATFTGDARFIGATFTGGALFDGATFTGDAGFVGATFAEGFQGRDVRVLRPDRFHRGRSVRRGDFHRGRRVRRGDLR</sequence>
<dbReference type="Pfam" id="PF13576">
    <property type="entry name" value="Pentapeptide_3"/>
    <property type="match status" value="1"/>
</dbReference>
<feature type="transmembrane region" description="Helical" evidence="2">
    <location>
        <begin position="85"/>
        <end position="106"/>
    </location>
</feature>
<feature type="compositionally biased region" description="Basic and acidic residues" evidence="1">
    <location>
        <begin position="244"/>
        <end position="259"/>
    </location>
</feature>
<reference evidence="3 4" key="1">
    <citation type="journal article" date="2016" name="Genome Announc.">
        <title>Draft Genome Sequence of Planomonospora sphaerica JCM9374, a Rare Actinomycete.</title>
        <authorList>
            <person name="Dohra H."/>
            <person name="Suzuki T."/>
            <person name="Inoue Y."/>
            <person name="Kodani S."/>
        </authorList>
    </citation>
    <scope>NUCLEOTIDE SEQUENCE [LARGE SCALE GENOMIC DNA]</scope>
    <source>
        <strain evidence="3 4">JCM 9374</strain>
    </source>
</reference>
<feature type="region of interest" description="Disordered" evidence="1">
    <location>
        <begin position="186"/>
        <end position="264"/>
    </location>
</feature>
<accession>A0A161LZC7</accession>
<comment type="caution">
    <text evidence="3">The sequence shown here is derived from an EMBL/GenBank/DDBJ whole genome shotgun (WGS) entry which is preliminary data.</text>
</comment>
<feature type="transmembrane region" description="Helical" evidence="2">
    <location>
        <begin position="27"/>
        <end position="48"/>
    </location>
</feature>
<evidence type="ECO:0000256" key="1">
    <source>
        <dbReference type="SAM" id="MobiDB-lite"/>
    </source>
</evidence>
<dbReference type="Gene3D" id="2.160.20.80">
    <property type="entry name" value="E3 ubiquitin-protein ligase SopA"/>
    <property type="match status" value="1"/>
</dbReference>
<evidence type="ECO:0000313" key="3">
    <source>
        <dbReference type="EMBL" id="GAT71439.1"/>
    </source>
</evidence>
<name>A0A161LZC7_9ACTN</name>
<dbReference type="InterPro" id="IPR001646">
    <property type="entry name" value="5peptide_repeat"/>
</dbReference>
<dbReference type="Proteomes" id="UP000077701">
    <property type="component" value="Unassembled WGS sequence"/>
</dbReference>
<dbReference type="EMBL" id="BDCX01000031">
    <property type="protein sequence ID" value="GAT71439.1"/>
    <property type="molecule type" value="Genomic_DNA"/>
</dbReference>
<keyword evidence="2" id="KW-0472">Membrane</keyword>
<feature type="compositionally biased region" description="Basic and acidic residues" evidence="1">
    <location>
        <begin position="223"/>
        <end position="236"/>
    </location>
</feature>